<evidence type="ECO:0000256" key="2">
    <source>
        <dbReference type="ARBA" id="ARBA00023140"/>
    </source>
</evidence>
<dbReference type="CDD" id="cd06558">
    <property type="entry name" value="crotonase-like"/>
    <property type="match status" value="1"/>
</dbReference>
<dbReference type="Pfam" id="PF00378">
    <property type="entry name" value="ECH_1"/>
    <property type="match status" value="1"/>
</dbReference>
<dbReference type="Proteomes" id="UP000441523">
    <property type="component" value="Unassembled WGS sequence"/>
</dbReference>
<evidence type="ECO:0000313" key="4">
    <source>
        <dbReference type="EMBL" id="KAB1074743.1"/>
    </source>
</evidence>
<dbReference type="SUPFAM" id="SSF52096">
    <property type="entry name" value="ClpP/crotonase"/>
    <property type="match status" value="1"/>
</dbReference>
<dbReference type="InterPro" id="IPR051053">
    <property type="entry name" value="ECH/Chromodomain_protein"/>
</dbReference>
<gene>
    <name evidence="4" type="ORF">F6X51_06365</name>
</gene>
<dbReference type="PANTHER" id="PTHR43684">
    <property type="match status" value="1"/>
</dbReference>
<evidence type="ECO:0000256" key="1">
    <source>
        <dbReference type="ARBA" id="ARBA00004275"/>
    </source>
</evidence>
<dbReference type="Gene3D" id="3.90.226.10">
    <property type="entry name" value="2-enoyl-CoA Hydratase, Chain A, domain 1"/>
    <property type="match status" value="1"/>
</dbReference>
<dbReference type="PANTHER" id="PTHR43684:SF1">
    <property type="entry name" value="ENOYL-COA DELTA ISOMERASE 2"/>
    <property type="match status" value="1"/>
</dbReference>
<protein>
    <submittedName>
        <fullName evidence="4">Enoyl-CoA hydratase</fullName>
    </submittedName>
</protein>
<comment type="caution">
    <text evidence="4">The sequence shown here is derived from an EMBL/GenBank/DDBJ whole genome shotgun (WGS) entry which is preliminary data.</text>
</comment>
<organism evidence="4 5">
    <name type="scientific">Methylobacterium planeticum</name>
    <dbReference type="NCBI Taxonomy" id="2615211"/>
    <lineage>
        <taxon>Bacteria</taxon>
        <taxon>Pseudomonadati</taxon>
        <taxon>Pseudomonadota</taxon>
        <taxon>Alphaproteobacteria</taxon>
        <taxon>Hyphomicrobiales</taxon>
        <taxon>Methylobacteriaceae</taxon>
        <taxon>Methylobacterium</taxon>
    </lineage>
</organism>
<dbReference type="AlphaFoldDB" id="A0A6N6MVW4"/>
<keyword evidence="5" id="KW-1185">Reference proteome</keyword>
<comment type="subcellular location">
    <subcellularLocation>
        <location evidence="1">Peroxisome</location>
    </subcellularLocation>
</comment>
<proteinExistence type="predicted"/>
<accession>A0A6N6MVW4</accession>
<keyword evidence="2" id="KW-0576">Peroxisome</keyword>
<evidence type="ECO:0000256" key="3">
    <source>
        <dbReference type="ARBA" id="ARBA00023235"/>
    </source>
</evidence>
<dbReference type="InterPro" id="IPR029045">
    <property type="entry name" value="ClpP/crotonase-like_dom_sf"/>
</dbReference>
<dbReference type="GO" id="GO:0004165">
    <property type="term" value="F:delta(3)-delta(2)-enoyl-CoA isomerase activity"/>
    <property type="evidence" value="ECO:0007669"/>
    <property type="project" value="UniProtKB-ARBA"/>
</dbReference>
<name>A0A6N6MVW4_9HYPH</name>
<evidence type="ECO:0000313" key="5">
    <source>
        <dbReference type="Proteomes" id="UP000441523"/>
    </source>
</evidence>
<dbReference type="EMBL" id="VZZJ01000004">
    <property type="protein sequence ID" value="KAB1074743.1"/>
    <property type="molecule type" value="Genomic_DNA"/>
</dbReference>
<reference evidence="4 5" key="1">
    <citation type="submission" date="2019-09" db="EMBL/GenBank/DDBJ databases">
        <title>YIM 132548 draft genome.</title>
        <authorList>
            <person name="Jiang L."/>
        </authorList>
    </citation>
    <scope>NUCLEOTIDE SEQUENCE [LARGE SCALE GENOMIC DNA]</scope>
    <source>
        <strain evidence="4 5">YIM 132548</strain>
    </source>
</reference>
<keyword evidence="3" id="KW-0413">Isomerase</keyword>
<dbReference type="InterPro" id="IPR001753">
    <property type="entry name" value="Enoyl-CoA_hydra/iso"/>
</dbReference>
<sequence>MSEHVTVEDLAGGVRLIRMNRPEKKNALTGAMYDAMRAALEAADAEASGVGAVVFAGVPGIFSAGNDLADFMAGAGKPFTEAPALRFIRQLARTRTPMVAAVDGIGVGVGTTLTLHCDLVYVSPAARFRMPFVELGLVPEAASSYLLPRRIGLPRATEMLLLSEAFTGDSAVELGLANAVIPADMLLEHALAQAGRLAALPRNAVAATRRLMRGDQATVEAAIEDEAKAFDAQLRSEEAQAAFRAFFARSAKPGVPA</sequence>
<dbReference type="RefSeq" id="WP_150962383.1">
    <property type="nucleotide sequence ID" value="NZ_VZZJ01000004.1"/>
</dbReference>